<dbReference type="Proteomes" id="UP001174136">
    <property type="component" value="Unassembled WGS sequence"/>
</dbReference>
<keyword evidence="6" id="KW-0325">Glycoprotein</keyword>
<gene>
    <name evidence="8" type="primary">TNFSF12_1</name>
    <name evidence="8" type="ORF">N1851_016582</name>
</gene>
<comment type="subcellular location">
    <subcellularLocation>
        <location evidence="1">Secreted</location>
    </subcellularLocation>
</comment>
<dbReference type="PANTHER" id="PTHR15151">
    <property type="entry name" value="PROTEIN EIGER"/>
    <property type="match status" value="1"/>
</dbReference>
<keyword evidence="5" id="KW-1015">Disulfide bond</keyword>
<comment type="caution">
    <text evidence="8">The sequence shown here is derived from an EMBL/GenBank/DDBJ whole genome shotgun (WGS) entry which is preliminary data.</text>
</comment>
<name>A0AA47MQM1_MERPO</name>
<dbReference type="InterPro" id="IPR051748">
    <property type="entry name" value="TNF_Ligand_Superfamily"/>
</dbReference>
<evidence type="ECO:0000313" key="9">
    <source>
        <dbReference type="Proteomes" id="UP001174136"/>
    </source>
</evidence>
<keyword evidence="3" id="KW-0202">Cytokine</keyword>
<dbReference type="PROSITE" id="PS51257">
    <property type="entry name" value="PROKAR_LIPOPROTEIN"/>
    <property type="match status" value="1"/>
</dbReference>
<dbReference type="SUPFAM" id="SSF49842">
    <property type="entry name" value="TNF-like"/>
    <property type="match status" value="1"/>
</dbReference>
<feature type="domain" description="THD" evidence="7">
    <location>
        <begin position="137"/>
        <end position="288"/>
    </location>
</feature>
<dbReference type="SMART" id="SM00207">
    <property type="entry name" value="TNF"/>
    <property type="match status" value="1"/>
</dbReference>
<dbReference type="PANTHER" id="PTHR15151:SF20">
    <property type="entry name" value="TUMOR NECROSIS FACTOR LIGAND SUPERFAMILY MEMBER 12"/>
    <property type="match status" value="1"/>
</dbReference>
<dbReference type="GO" id="GO:0005615">
    <property type="term" value="C:extracellular space"/>
    <property type="evidence" value="ECO:0007669"/>
    <property type="project" value="UniProtKB-KW"/>
</dbReference>
<keyword evidence="9" id="KW-1185">Reference proteome</keyword>
<dbReference type="InterPro" id="IPR006052">
    <property type="entry name" value="TNF_dom"/>
</dbReference>
<dbReference type="InterPro" id="IPR008983">
    <property type="entry name" value="Tumour_necrosis_fac-like_dom"/>
</dbReference>
<proteinExistence type="inferred from homology"/>
<dbReference type="GO" id="GO:0006955">
    <property type="term" value="P:immune response"/>
    <property type="evidence" value="ECO:0007669"/>
    <property type="project" value="InterPro"/>
</dbReference>
<evidence type="ECO:0000256" key="1">
    <source>
        <dbReference type="ARBA" id="ARBA00004613"/>
    </source>
</evidence>
<accession>A0AA47MQM1</accession>
<dbReference type="GO" id="GO:0016020">
    <property type="term" value="C:membrane"/>
    <property type="evidence" value="ECO:0007669"/>
    <property type="project" value="InterPro"/>
</dbReference>
<dbReference type="EMBL" id="JAOPHQ010002958">
    <property type="protein sequence ID" value="KAK0144848.1"/>
    <property type="molecule type" value="Genomic_DNA"/>
</dbReference>
<dbReference type="GO" id="GO:0005164">
    <property type="term" value="F:tumor necrosis factor receptor binding"/>
    <property type="evidence" value="ECO:0007669"/>
    <property type="project" value="InterPro"/>
</dbReference>
<protein>
    <submittedName>
        <fullName evidence="8">Tumor necrosis factor ligand superfamily member 12</fullName>
    </submittedName>
</protein>
<dbReference type="Gene3D" id="2.60.120.40">
    <property type="match status" value="1"/>
</dbReference>
<dbReference type="Pfam" id="PF00229">
    <property type="entry name" value="TNF"/>
    <property type="match status" value="1"/>
</dbReference>
<evidence type="ECO:0000256" key="5">
    <source>
        <dbReference type="ARBA" id="ARBA00023157"/>
    </source>
</evidence>
<dbReference type="GO" id="GO:0005125">
    <property type="term" value="F:cytokine activity"/>
    <property type="evidence" value="ECO:0007669"/>
    <property type="project" value="UniProtKB-KW"/>
</dbReference>
<reference evidence="8" key="1">
    <citation type="journal article" date="2023" name="Front. Mar. Sci.">
        <title>A new Merluccius polli reference genome to investigate the effects of global change in West African waters.</title>
        <authorList>
            <person name="Mateo J.L."/>
            <person name="Blanco-Fernandez C."/>
            <person name="Garcia-Vazquez E."/>
            <person name="Machado-Schiaffino G."/>
        </authorList>
    </citation>
    <scope>NUCLEOTIDE SEQUENCE</scope>
    <source>
        <strain evidence="8">C29</strain>
        <tissue evidence="8">Fin</tissue>
    </source>
</reference>
<evidence type="ECO:0000256" key="3">
    <source>
        <dbReference type="ARBA" id="ARBA00022514"/>
    </source>
</evidence>
<comment type="similarity">
    <text evidence="2">Belongs to the tumor necrosis factor family.</text>
</comment>
<evidence type="ECO:0000256" key="2">
    <source>
        <dbReference type="ARBA" id="ARBA00008670"/>
    </source>
</evidence>
<evidence type="ECO:0000256" key="4">
    <source>
        <dbReference type="ARBA" id="ARBA00022525"/>
    </source>
</evidence>
<organism evidence="8 9">
    <name type="scientific">Merluccius polli</name>
    <name type="common">Benguela hake</name>
    <name type="synonym">Merluccius cadenati</name>
    <dbReference type="NCBI Taxonomy" id="89951"/>
    <lineage>
        <taxon>Eukaryota</taxon>
        <taxon>Metazoa</taxon>
        <taxon>Chordata</taxon>
        <taxon>Craniata</taxon>
        <taxon>Vertebrata</taxon>
        <taxon>Euteleostomi</taxon>
        <taxon>Actinopterygii</taxon>
        <taxon>Neopterygii</taxon>
        <taxon>Teleostei</taxon>
        <taxon>Neoteleostei</taxon>
        <taxon>Acanthomorphata</taxon>
        <taxon>Zeiogadaria</taxon>
        <taxon>Gadariae</taxon>
        <taxon>Gadiformes</taxon>
        <taxon>Gadoidei</taxon>
        <taxon>Merlucciidae</taxon>
        <taxon>Merluccius</taxon>
    </lineage>
</organism>
<evidence type="ECO:0000256" key="6">
    <source>
        <dbReference type="ARBA" id="ARBA00023180"/>
    </source>
</evidence>
<evidence type="ECO:0000313" key="8">
    <source>
        <dbReference type="EMBL" id="KAK0144848.1"/>
    </source>
</evidence>
<keyword evidence="4" id="KW-0964">Secreted</keyword>
<evidence type="ECO:0000259" key="7">
    <source>
        <dbReference type="SMART" id="SM00207"/>
    </source>
</evidence>
<sequence>MHRILQRRRMRKLRVVWVSLALMALSLAACSALFTAWTWRQTRDLSQSFKILQDRLEQVNTQRKAIVQLILEKRELLVGHRVKRDGTGSMFSWRGCARVSERCPRAPTKANFITDHKLHALARASRVNVRNGTYSHMHARFTGDTQRGEEWKRKKMGEGGVIRGWEEETLNMSKAVRYNKEQGTFIVERAGVYFLYCQVLFNEQESHYVKLDLVARGLKIQRLQCMEGYGTTPAAGPQLFHFLKPCQVSGLLRLDKGAELQAITGPSFKLHAFGKTSSSPHVFSIFKVN</sequence>
<dbReference type="AlphaFoldDB" id="A0AA47MQM1"/>